<evidence type="ECO:0000256" key="1">
    <source>
        <dbReference type="SAM" id="Phobius"/>
    </source>
</evidence>
<dbReference type="Proteomes" id="UP001221757">
    <property type="component" value="Unassembled WGS sequence"/>
</dbReference>
<keyword evidence="1" id="KW-0812">Transmembrane</keyword>
<protein>
    <submittedName>
        <fullName evidence="2">Uncharacterized protein</fullName>
    </submittedName>
</protein>
<name>A0AAD7CM84_MYCRO</name>
<dbReference type="EMBL" id="JARKIE010000340">
    <property type="protein sequence ID" value="KAJ7652987.1"/>
    <property type="molecule type" value="Genomic_DNA"/>
</dbReference>
<evidence type="ECO:0000313" key="3">
    <source>
        <dbReference type="Proteomes" id="UP001221757"/>
    </source>
</evidence>
<keyword evidence="1" id="KW-0472">Membrane</keyword>
<accession>A0AAD7CM84</accession>
<keyword evidence="1" id="KW-1133">Transmembrane helix</keyword>
<keyword evidence="3" id="KW-1185">Reference proteome</keyword>
<sequence length="53" mass="5930">MVRVNTILTLLPLIYLSWSYTWLGLLKSPCLLKPGPRPKPGQAKPWGLAWALA</sequence>
<evidence type="ECO:0000313" key="2">
    <source>
        <dbReference type="EMBL" id="KAJ7652987.1"/>
    </source>
</evidence>
<feature type="transmembrane region" description="Helical" evidence="1">
    <location>
        <begin position="6"/>
        <end position="26"/>
    </location>
</feature>
<proteinExistence type="predicted"/>
<reference evidence="2" key="1">
    <citation type="submission" date="2023-03" db="EMBL/GenBank/DDBJ databases">
        <title>Massive genome expansion in bonnet fungi (Mycena s.s.) driven by repeated elements and novel gene families across ecological guilds.</title>
        <authorList>
            <consortium name="Lawrence Berkeley National Laboratory"/>
            <person name="Harder C.B."/>
            <person name="Miyauchi S."/>
            <person name="Viragh M."/>
            <person name="Kuo A."/>
            <person name="Thoen E."/>
            <person name="Andreopoulos B."/>
            <person name="Lu D."/>
            <person name="Skrede I."/>
            <person name="Drula E."/>
            <person name="Henrissat B."/>
            <person name="Morin E."/>
            <person name="Kohler A."/>
            <person name="Barry K."/>
            <person name="LaButti K."/>
            <person name="Morin E."/>
            <person name="Salamov A."/>
            <person name="Lipzen A."/>
            <person name="Mereny Z."/>
            <person name="Hegedus B."/>
            <person name="Baldrian P."/>
            <person name="Stursova M."/>
            <person name="Weitz H."/>
            <person name="Taylor A."/>
            <person name="Grigoriev I.V."/>
            <person name="Nagy L.G."/>
            <person name="Martin F."/>
            <person name="Kauserud H."/>
        </authorList>
    </citation>
    <scope>NUCLEOTIDE SEQUENCE</scope>
    <source>
        <strain evidence="2">CBHHK067</strain>
    </source>
</reference>
<dbReference type="AlphaFoldDB" id="A0AAD7CM84"/>
<gene>
    <name evidence="2" type="ORF">B0H17DRAFT_1101137</name>
</gene>
<organism evidence="2 3">
    <name type="scientific">Mycena rosella</name>
    <name type="common">Pink bonnet</name>
    <name type="synonym">Agaricus rosellus</name>
    <dbReference type="NCBI Taxonomy" id="1033263"/>
    <lineage>
        <taxon>Eukaryota</taxon>
        <taxon>Fungi</taxon>
        <taxon>Dikarya</taxon>
        <taxon>Basidiomycota</taxon>
        <taxon>Agaricomycotina</taxon>
        <taxon>Agaricomycetes</taxon>
        <taxon>Agaricomycetidae</taxon>
        <taxon>Agaricales</taxon>
        <taxon>Marasmiineae</taxon>
        <taxon>Mycenaceae</taxon>
        <taxon>Mycena</taxon>
    </lineage>
</organism>
<comment type="caution">
    <text evidence="2">The sequence shown here is derived from an EMBL/GenBank/DDBJ whole genome shotgun (WGS) entry which is preliminary data.</text>
</comment>